<proteinExistence type="predicted"/>
<organism evidence="1 2">
    <name type="scientific">Candidatus Kaiserbacteria bacterium RIFCSPHIGHO2_01_FULL_56_24</name>
    <dbReference type="NCBI Taxonomy" id="1798487"/>
    <lineage>
        <taxon>Bacteria</taxon>
        <taxon>Candidatus Kaiseribacteriota</taxon>
    </lineage>
</organism>
<gene>
    <name evidence="1" type="ORF">A2765_02225</name>
</gene>
<sequence>MFDCKILRMEKFVDVKVRVDRTCSPQQMLDALGYEQLIGGHVVLDEMPRGEGEEVDIHLFSPGRDIANDDDREIEYARRGLKSADPYSLLAIVKANPDFLVWGGCNHIVTYYKDGGSRLCHVLVFKRITGERTVDVEIYERGWSRTCWFAGIRNGAG</sequence>
<accession>A0A1F6DBY0</accession>
<dbReference type="AlphaFoldDB" id="A0A1F6DBY0"/>
<name>A0A1F6DBY0_9BACT</name>
<evidence type="ECO:0000313" key="1">
    <source>
        <dbReference type="EMBL" id="OGG58522.1"/>
    </source>
</evidence>
<evidence type="ECO:0000313" key="2">
    <source>
        <dbReference type="Proteomes" id="UP000176377"/>
    </source>
</evidence>
<dbReference type="Proteomes" id="UP000176377">
    <property type="component" value="Unassembled WGS sequence"/>
</dbReference>
<protein>
    <submittedName>
        <fullName evidence="1">Uncharacterized protein</fullName>
    </submittedName>
</protein>
<comment type="caution">
    <text evidence="1">The sequence shown here is derived from an EMBL/GenBank/DDBJ whole genome shotgun (WGS) entry which is preliminary data.</text>
</comment>
<reference evidence="1 2" key="1">
    <citation type="journal article" date="2016" name="Nat. Commun.">
        <title>Thousands of microbial genomes shed light on interconnected biogeochemical processes in an aquifer system.</title>
        <authorList>
            <person name="Anantharaman K."/>
            <person name="Brown C.T."/>
            <person name="Hug L.A."/>
            <person name="Sharon I."/>
            <person name="Castelle C.J."/>
            <person name="Probst A.J."/>
            <person name="Thomas B.C."/>
            <person name="Singh A."/>
            <person name="Wilkins M.J."/>
            <person name="Karaoz U."/>
            <person name="Brodie E.L."/>
            <person name="Williams K.H."/>
            <person name="Hubbard S.S."/>
            <person name="Banfield J.F."/>
        </authorList>
    </citation>
    <scope>NUCLEOTIDE SEQUENCE [LARGE SCALE GENOMIC DNA]</scope>
</reference>
<dbReference type="EMBL" id="MFLA01000032">
    <property type="protein sequence ID" value="OGG58522.1"/>
    <property type="molecule type" value="Genomic_DNA"/>
</dbReference>